<dbReference type="AlphaFoldDB" id="A0A2C9KWC4"/>
<dbReference type="InterPro" id="IPR009686">
    <property type="entry name" value="Senescence/spartin_C"/>
</dbReference>
<evidence type="ECO:0000313" key="5">
    <source>
        <dbReference type="Proteomes" id="UP001165740"/>
    </source>
</evidence>
<proteinExistence type="predicted"/>
<feature type="region of interest" description="Disordered" evidence="1">
    <location>
        <begin position="1"/>
        <end position="26"/>
    </location>
</feature>
<dbReference type="GeneID" id="106061474"/>
<dbReference type="PANTHER" id="PTHR21068">
    <property type="entry name" value="SPARTIN"/>
    <property type="match status" value="1"/>
</dbReference>
<dbReference type="PANTHER" id="PTHR21068:SF43">
    <property type="entry name" value="SPARTIN"/>
    <property type="match status" value="1"/>
</dbReference>
<dbReference type="Proteomes" id="UP001165740">
    <property type="component" value="Chromosome 8"/>
</dbReference>
<accession>A0A2C9KWC4</accession>
<dbReference type="Gene3D" id="1.20.58.80">
    <property type="entry name" value="Phosphotransferase system, lactose/cellobiose-type IIA subunit"/>
    <property type="match status" value="1"/>
</dbReference>
<dbReference type="KEGG" id="bgt:106061474"/>
<protein>
    <submittedName>
        <fullName evidence="6">Spartin-like</fullName>
    </submittedName>
</protein>
<dbReference type="GO" id="GO:0005886">
    <property type="term" value="C:plasma membrane"/>
    <property type="evidence" value="ECO:0007669"/>
    <property type="project" value="TreeGrafter"/>
</dbReference>
<dbReference type="VEuPathDB" id="VectorBase:BGLB024244"/>
<evidence type="ECO:0000313" key="4">
    <source>
        <dbReference type="Proteomes" id="UP000076420"/>
    </source>
</evidence>
<dbReference type="OrthoDB" id="20821at2759"/>
<reference evidence="3" key="1">
    <citation type="submission" date="2020-05" db="UniProtKB">
        <authorList>
            <consortium name="EnsemblMetazoa"/>
        </authorList>
    </citation>
    <scope>IDENTIFICATION</scope>
    <source>
        <strain evidence="3">BB02</strain>
    </source>
</reference>
<dbReference type="Proteomes" id="UP000076420">
    <property type="component" value="Unassembled WGS sequence"/>
</dbReference>
<evidence type="ECO:0000256" key="1">
    <source>
        <dbReference type="SAM" id="MobiDB-lite"/>
    </source>
</evidence>
<feature type="domain" description="Senescence" evidence="2">
    <location>
        <begin position="324"/>
        <end position="518"/>
    </location>
</feature>
<dbReference type="RefSeq" id="XP_013075089.1">
    <property type="nucleotide sequence ID" value="XM_013219635.2"/>
</dbReference>
<dbReference type="EnsemblMetazoa" id="BGLB024244-RA">
    <property type="protein sequence ID" value="BGLB024244-PA"/>
    <property type="gene ID" value="BGLB024244"/>
</dbReference>
<reference evidence="6" key="2">
    <citation type="submission" date="2025-04" db="UniProtKB">
        <authorList>
            <consortium name="RefSeq"/>
        </authorList>
    </citation>
    <scope>IDENTIFICATION</scope>
</reference>
<gene>
    <name evidence="3" type="primary">106061474</name>
    <name evidence="6" type="synonym">LOC106061474</name>
</gene>
<keyword evidence="5" id="KW-1185">Reference proteome</keyword>
<dbReference type="OMA" id="EACACME"/>
<dbReference type="InterPro" id="IPR045036">
    <property type="entry name" value="Spartin-like"/>
</dbReference>
<organism evidence="3 4">
    <name type="scientific">Biomphalaria glabrata</name>
    <name type="common">Bloodfluke planorb</name>
    <name type="synonym">Freshwater snail</name>
    <dbReference type="NCBI Taxonomy" id="6526"/>
    <lineage>
        <taxon>Eukaryota</taxon>
        <taxon>Metazoa</taxon>
        <taxon>Spiralia</taxon>
        <taxon>Lophotrochozoa</taxon>
        <taxon>Mollusca</taxon>
        <taxon>Gastropoda</taxon>
        <taxon>Heterobranchia</taxon>
        <taxon>Euthyneura</taxon>
        <taxon>Panpulmonata</taxon>
        <taxon>Hygrophila</taxon>
        <taxon>Lymnaeoidea</taxon>
        <taxon>Planorbidae</taxon>
        <taxon>Biomphalaria</taxon>
    </lineage>
</organism>
<name>A0A2C9KWC4_BIOGL</name>
<evidence type="ECO:0000313" key="6">
    <source>
        <dbReference type="RefSeq" id="XP_013075089.1"/>
    </source>
</evidence>
<sequence length="536" mass="58899">MERQNKRTPPCPGPNHKTPSPKLQATKDPSYIDLLTIVTYRDFQAAHDAAYIYISDGLQFDKDNQFTAAIENYNNGLVLMDACLEFDVSQLLGCPQHLIDNARANQIKMRKSKEEVILRLKILQKKLKLKKPLMATAPPTYEEAVSQTEHPPPYSEDELTRLGEILMKGELGQHRLANAEEIFYISDGVQLYFISSEGLISAPTYPTSLQVLRLMRERGSKFNPIFITVGDWIYPLLPGQSPALASSYGAYLFPDTTSPGAAIALMLPPNLAQEDKDAFRALIDKLTVLEDEPLLFNVSSTELYEDDESTESSSQLENLTTISKGILTTANWISWGVIEGAKKGRCLIQRGSDLVRRKTKKCTIDHPVDPRFQKGVIYARQATGGAVKVTEYVVNKLGEATVCLAKEVAPVVREKTLNVLPDALSDSKIGSPSAIDTVVEVAYTGLKGFAKVYDSLEKAAKCLGGTLVDESVKVVEHSYGTEAAKLTENTMCAAGNVLMATHNVKKLSLKSIAKKTAKETSNAVYDEMLKAKGTSV</sequence>
<dbReference type="VEuPathDB" id="VectorBase:BGLAX_034386"/>
<dbReference type="STRING" id="6526.A0A2C9KWC4"/>
<evidence type="ECO:0000259" key="2">
    <source>
        <dbReference type="Pfam" id="PF06911"/>
    </source>
</evidence>
<dbReference type="GO" id="GO:0030514">
    <property type="term" value="P:negative regulation of BMP signaling pathway"/>
    <property type="evidence" value="ECO:0007669"/>
    <property type="project" value="TreeGrafter"/>
</dbReference>
<evidence type="ECO:0000313" key="3">
    <source>
        <dbReference type="EnsemblMetazoa" id="BGLB024244-PA"/>
    </source>
</evidence>
<dbReference type="Pfam" id="PF06911">
    <property type="entry name" value="Senescence"/>
    <property type="match status" value="1"/>
</dbReference>
<dbReference type="GO" id="GO:0051301">
    <property type="term" value="P:cell division"/>
    <property type="evidence" value="ECO:0007669"/>
    <property type="project" value="TreeGrafter"/>
</dbReference>